<protein>
    <submittedName>
        <fullName evidence="1">Uncharacterized protein</fullName>
    </submittedName>
</protein>
<dbReference type="VEuPathDB" id="VectorBase:AFUN2_012584"/>
<dbReference type="VEuPathDB" id="VectorBase:AFUN021688"/>
<proteinExistence type="predicted"/>
<dbReference type="PANTHER" id="PTHR21112:SF0">
    <property type="entry name" value="CHEMOSENSORY PROTEIN A 29A-RELATED"/>
    <property type="match status" value="1"/>
</dbReference>
<accession>A0A4Y0BUZ3</accession>
<dbReference type="PANTHER" id="PTHR21112">
    <property type="entry name" value="CHEMOSENSORY PROTEIN A 29A-RELATED"/>
    <property type="match status" value="1"/>
</dbReference>
<dbReference type="AlphaFoldDB" id="A0A4Y0BUZ3"/>
<organism evidence="1">
    <name type="scientific">Anopheles funestus</name>
    <name type="common">African malaria mosquito</name>
    <dbReference type="NCBI Taxonomy" id="62324"/>
    <lineage>
        <taxon>Eukaryota</taxon>
        <taxon>Metazoa</taxon>
        <taxon>Ecdysozoa</taxon>
        <taxon>Arthropoda</taxon>
        <taxon>Hexapoda</taxon>
        <taxon>Insecta</taxon>
        <taxon>Pterygota</taxon>
        <taxon>Neoptera</taxon>
        <taxon>Endopterygota</taxon>
        <taxon>Diptera</taxon>
        <taxon>Nematocera</taxon>
        <taxon>Culicoidea</taxon>
        <taxon>Culicidae</taxon>
        <taxon>Anophelinae</taxon>
        <taxon>Anopheles</taxon>
    </lineage>
</organism>
<evidence type="ECO:0000313" key="1">
    <source>
        <dbReference type="EnsemblMetazoa" id="AFUN021688-PA"/>
    </source>
</evidence>
<reference evidence="1" key="1">
    <citation type="submission" date="2020-05" db="UniProtKB">
        <authorList>
            <consortium name="EnsemblMetazoa"/>
        </authorList>
    </citation>
    <scope>IDENTIFICATION</scope>
    <source>
        <strain evidence="1">FUMOZ</strain>
    </source>
</reference>
<dbReference type="STRING" id="62324.A0A4Y0BUZ3"/>
<sequence>MVLKVFVLHRAFGVKLTFESIEQTLRQDLLWFDLRVREYNRTKPKSSVLHGTIHMQQEGTNDYKFYLDHVSIKLTTAGMCDFFDNLYENYGEYMDILANAPERVEYPKKKKIGDMYIFDTEFPTEVVSQTVLRNGLWKALKRCYL</sequence>
<dbReference type="EnsemblMetazoa" id="AFUN021688-RA">
    <property type="protein sequence ID" value="AFUN021688-PA"/>
    <property type="gene ID" value="AFUN021688"/>
</dbReference>
<name>A0A4Y0BUZ3_ANOFN</name>